<protein>
    <recommendedName>
        <fullName evidence="1">Alpha galactosidase C-terminal domain-containing protein</fullName>
    </recommendedName>
</protein>
<comment type="caution">
    <text evidence="2">The sequence shown here is derived from an EMBL/GenBank/DDBJ whole genome shotgun (WGS) entry which is preliminary data.</text>
</comment>
<organism evidence="2 3">
    <name type="scientific">Pseudobacter ginsenosidimutans</name>
    <dbReference type="NCBI Taxonomy" id="661488"/>
    <lineage>
        <taxon>Bacteria</taxon>
        <taxon>Pseudomonadati</taxon>
        <taxon>Bacteroidota</taxon>
        <taxon>Chitinophagia</taxon>
        <taxon>Chitinophagales</taxon>
        <taxon>Chitinophagaceae</taxon>
        <taxon>Pseudobacter</taxon>
    </lineage>
</organism>
<sequence>MEKYKDEIMKRGSVVFLWLLIGCLPLNALAQQQQLAGDSLVLSNPQLRVVVNLNTGTVSYRFSSGTILENTIAYVDDLKQGMLLSSSFTKHSVTTDKIKDPLGKGVCLNLVHESDNQSVSLVQYITVYENSLFVLATAEARSANGSTVETRNISPVTILPQQKGRLRIPGNQAIFTDYPFDNDNWVDVIARKWPENERSVTGTSYELASAYDETSKSGFVIGSILHDFWKTGIIYGTGIAPNTIDSLIVYGGAATRDIPGLPDSYGGKDGTHDVMPHGTQQGASVYAPLVYLSASPDVRNDLLAFGNTLKKVNGYSEWKKPAPFYWNSFGVEGVLGYEKVMMPGDMAKIVDYIHSLPNFNSSTQPVLSIDSYDQNIYSTEVLKSIGRYGKKKGQLMGFYFIPFSLWTWKTHINESKLTGTEHMLRDVVLLDDKGNYVPYKDGDWGAFPIDPTHPYTRDFIIGQLQKAKAIDAKFIKIDFLSAGALESARRYDPQVRSGIQAYNYGMKMLRQLVDSIMGPDIFITQAISPLFPNQYAHTRFLSTDVHSHLRNDLPGFPHYGSTAASMISATNFWWTQGTLWPYTNMDVVVMKRFQKHKELNEQDVKVRLLSMIVMGSIMGDGSDFRDKLAAGRGRLFLNNKDVCDLFSKPRAFTPLRFPVGNRQDQQLSYYLPGDTLMLAAFNFDLSKTFTETFRQSDLGWGNSTYKLVDILTGKETGMIRNGQAGVTITVPPGDAVLFRLVSAE</sequence>
<dbReference type="SUPFAM" id="SSF51445">
    <property type="entry name" value="(Trans)glycosidases"/>
    <property type="match status" value="1"/>
</dbReference>
<dbReference type="InterPro" id="IPR041233">
    <property type="entry name" value="Melibiase_C"/>
</dbReference>
<name>A0A4Q7MLL4_9BACT</name>
<accession>A0A4Q7MLL4</accession>
<dbReference type="EMBL" id="SGXA01000003">
    <property type="protein sequence ID" value="RZS69224.1"/>
    <property type="molecule type" value="Genomic_DNA"/>
</dbReference>
<proteinExistence type="predicted"/>
<dbReference type="AlphaFoldDB" id="A0A4Q7MLL4"/>
<evidence type="ECO:0000259" key="1">
    <source>
        <dbReference type="Pfam" id="PF17801"/>
    </source>
</evidence>
<dbReference type="InterPro" id="IPR017853">
    <property type="entry name" value="GH"/>
</dbReference>
<dbReference type="Gene3D" id="3.20.20.70">
    <property type="entry name" value="Aldolase class I"/>
    <property type="match status" value="1"/>
</dbReference>
<evidence type="ECO:0000313" key="3">
    <source>
        <dbReference type="Proteomes" id="UP000293874"/>
    </source>
</evidence>
<dbReference type="PROSITE" id="PS51257">
    <property type="entry name" value="PROKAR_LIPOPROTEIN"/>
    <property type="match status" value="1"/>
</dbReference>
<dbReference type="Pfam" id="PF17801">
    <property type="entry name" value="Melibiase_C"/>
    <property type="match status" value="1"/>
</dbReference>
<dbReference type="Proteomes" id="UP000293874">
    <property type="component" value="Unassembled WGS sequence"/>
</dbReference>
<keyword evidence="3" id="KW-1185">Reference proteome</keyword>
<gene>
    <name evidence="2" type="ORF">EV199_5058</name>
</gene>
<dbReference type="InterPro" id="IPR013785">
    <property type="entry name" value="Aldolase_TIM"/>
</dbReference>
<evidence type="ECO:0000313" key="2">
    <source>
        <dbReference type="EMBL" id="RZS69224.1"/>
    </source>
</evidence>
<feature type="domain" description="Alpha galactosidase C-terminal" evidence="1">
    <location>
        <begin position="671"/>
        <end position="740"/>
    </location>
</feature>
<reference evidence="2 3" key="1">
    <citation type="submission" date="2019-02" db="EMBL/GenBank/DDBJ databases">
        <title>Genomic Encyclopedia of Type Strains, Phase IV (KMG-IV): sequencing the most valuable type-strain genomes for metagenomic binning, comparative biology and taxonomic classification.</title>
        <authorList>
            <person name="Goeker M."/>
        </authorList>
    </citation>
    <scope>NUCLEOTIDE SEQUENCE [LARGE SCALE GENOMIC DNA]</scope>
    <source>
        <strain evidence="2 3">DSM 18116</strain>
    </source>
</reference>